<feature type="non-terminal residue" evidence="2">
    <location>
        <position position="261"/>
    </location>
</feature>
<dbReference type="GeneID" id="9588174"/>
<evidence type="ECO:0000256" key="1">
    <source>
        <dbReference type="SAM" id="MobiDB-lite"/>
    </source>
</evidence>
<protein>
    <submittedName>
        <fullName evidence="2">Uncharacterized protein</fullName>
    </submittedName>
</protein>
<name>D8QMH3_SCHCM</name>
<evidence type="ECO:0000313" key="2">
    <source>
        <dbReference type="EMBL" id="EFI90951.1"/>
    </source>
</evidence>
<dbReference type="EMBL" id="GL377336">
    <property type="protein sequence ID" value="EFI90951.1"/>
    <property type="molecule type" value="Genomic_DNA"/>
</dbReference>
<dbReference type="OrthoDB" id="3235325at2759"/>
<reference evidence="2 3" key="1">
    <citation type="journal article" date="2010" name="Nat. Biotechnol.">
        <title>Genome sequence of the model mushroom Schizophyllum commune.</title>
        <authorList>
            <person name="Ohm R.A."/>
            <person name="de Jong J.F."/>
            <person name="Lugones L.G."/>
            <person name="Aerts A."/>
            <person name="Kothe E."/>
            <person name="Stajich J.E."/>
            <person name="de Vries R.P."/>
            <person name="Record E."/>
            <person name="Levasseur A."/>
            <person name="Baker S.E."/>
            <person name="Bartholomew K.A."/>
            <person name="Coutinho P.M."/>
            <person name="Erdmann S."/>
            <person name="Fowler T.J."/>
            <person name="Gathman A.C."/>
            <person name="Lombard V."/>
            <person name="Henrissat B."/>
            <person name="Knabe N."/>
            <person name="Kuees U."/>
            <person name="Lilly W.W."/>
            <person name="Lindquist E."/>
            <person name="Lucas S."/>
            <person name="Magnuson J.K."/>
            <person name="Piumi F."/>
            <person name="Raudaskoski M."/>
            <person name="Salamov A."/>
            <person name="Schmutz J."/>
            <person name="Schwarze F.W.M.R."/>
            <person name="vanKuyk P.A."/>
            <person name="Horton J.S."/>
            <person name="Grigoriev I.V."/>
            <person name="Woesten H.A.B."/>
        </authorList>
    </citation>
    <scope>NUCLEOTIDE SEQUENCE [LARGE SCALE GENOMIC DNA]</scope>
    <source>
        <strain evidence="3">H4-8 / FGSC 9210</strain>
    </source>
</reference>
<proteinExistence type="predicted"/>
<accession>D8QMH3</accession>
<sequence>MLLQRVRELESRNALLVQTVYELQGELRGSRSAYDALLKRLDGYAGDSSSASLPRTAPPSTPAEAALLAVRNPPRIVTLNRNEYLRVQFWFPGDFLRWVRAKLDVSALGTTAEIRLQYRFLEDADGQCIQEKRRLMLEVLYSTWRTLLHAPGLLPETWGRASLEVKMFVWATMEEAFVELCFCDGHWKVQKLCTLNYPWWYAKNVRRTLEGGDGDGGDSDDNKPEKGPGGRGRKCKIAGKRSASVVDATPASAAPIKKPRT</sequence>
<dbReference type="HOGENOM" id="CLU_1067765_0_0_1"/>
<dbReference type="InParanoid" id="D8QMH3"/>
<dbReference type="KEGG" id="scm:SCHCO_02693864"/>
<evidence type="ECO:0000313" key="3">
    <source>
        <dbReference type="Proteomes" id="UP000007431"/>
    </source>
</evidence>
<dbReference type="Proteomes" id="UP000007431">
    <property type="component" value="Unassembled WGS sequence"/>
</dbReference>
<keyword evidence="3" id="KW-1185">Reference proteome</keyword>
<dbReference type="AlphaFoldDB" id="D8QMH3"/>
<organism evidence="3">
    <name type="scientific">Schizophyllum commune (strain H4-8 / FGSC 9210)</name>
    <name type="common">Split gill fungus</name>
    <dbReference type="NCBI Taxonomy" id="578458"/>
    <lineage>
        <taxon>Eukaryota</taxon>
        <taxon>Fungi</taxon>
        <taxon>Dikarya</taxon>
        <taxon>Basidiomycota</taxon>
        <taxon>Agaricomycotina</taxon>
        <taxon>Agaricomycetes</taxon>
        <taxon>Agaricomycetidae</taxon>
        <taxon>Agaricales</taxon>
        <taxon>Schizophyllaceae</taxon>
        <taxon>Schizophyllum</taxon>
    </lineage>
</organism>
<dbReference type="VEuPathDB" id="FungiDB:SCHCODRAFT_02693864"/>
<gene>
    <name evidence="2" type="ORF">SCHCODRAFT_115046</name>
</gene>
<feature type="region of interest" description="Disordered" evidence="1">
    <location>
        <begin position="211"/>
        <end position="261"/>
    </location>
</feature>